<dbReference type="RefSeq" id="XP_026286016.1">
    <property type="nucleotide sequence ID" value="XM_026430231.2"/>
</dbReference>
<dbReference type="PANTHER" id="PTHR45806:SF1">
    <property type="entry name" value="SYNAPTOBREVIN HOMOLOG YKT6"/>
    <property type="match status" value="1"/>
</dbReference>
<keyword evidence="6" id="KW-0449">Lipoprotein</keyword>
<evidence type="ECO:0000256" key="1">
    <source>
        <dbReference type="ARBA" id="ARBA00004444"/>
    </source>
</evidence>
<dbReference type="Pfam" id="PF00957">
    <property type="entry name" value="Synaptobrevin"/>
    <property type="match status" value="1"/>
</dbReference>
<dbReference type="InterPro" id="IPR045848">
    <property type="entry name" value="R-SNARE_YKT6"/>
</dbReference>
<keyword evidence="5" id="KW-0564">Palmitate</keyword>
<dbReference type="OrthoDB" id="27923at2759"/>
<evidence type="ECO:0000256" key="6">
    <source>
        <dbReference type="ARBA" id="ARBA00023288"/>
    </source>
</evidence>
<dbReference type="CTD" id="10652"/>
<feature type="domain" description="Longin" evidence="11">
    <location>
        <begin position="9"/>
        <end position="128"/>
    </location>
</feature>
<comment type="similarity">
    <text evidence="2">Belongs to the synaptobrevin family.</text>
</comment>
<keyword evidence="7" id="KW-0636">Prenylation</keyword>
<dbReference type="PROSITE" id="PS50859">
    <property type="entry name" value="LONGIN"/>
    <property type="match status" value="1"/>
</dbReference>
<name>A0A6J1T5U9_FRAOC</name>
<keyword evidence="10" id="KW-0175">Coiled coil</keyword>
<dbReference type="InterPro" id="IPR042855">
    <property type="entry name" value="V_SNARE_CC"/>
</dbReference>
<dbReference type="GeneID" id="113211754"/>
<reference evidence="14 15" key="1">
    <citation type="submission" date="2025-04" db="UniProtKB">
        <authorList>
            <consortium name="RefSeq"/>
        </authorList>
    </citation>
    <scope>IDENTIFICATION</scope>
    <source>
        <tissue evidence="14 15">Whole organism</tissue>
    </source>
</reference>
<evidence type="ECO:0000313" key="13">
    <source>
        <dbReference type="Proteomes" id="UP000504606"/>
    </source>
</evidence>
<dbReference type="InterPro" id="IPR011012">
    <property type="entry name" value="Longin-like_dom_sf"/>
</dbReference>
<dbReference type="Gene3D" id="1.20.5.110">
    <property type="match status" value="1"/>
</dbReference>
<feature type="domain" description="V-SNARE coiled-coil homology" evidence="12">
    <location>
        <begin position="139"/>
        <end position="199"/>
    </location>
</feature>
<dbReference type="GO" id="GO:0030659">
    <property type="term" value="C:cytoplasmic vesicle membrane"/>
    <property type="evidence" value="ECO:0007669"/>
    <property type="project" value="UniProtKB-SubCell"/>
</dbReference>
<dbReference type="Pfam" id="PF13774">
    <property type="entry name" value="Longin"/>
    <property type="match status" value="1"/>
</dbReference>
<accession>A0A6J1T5U9</accession>
<dbReference type="SMART" id="SM01270">
    <property type="entry name" value="Longin"/>
    <property type="match status" value="1"/>
</dbReference>
<evidence type="ECO:0000256" key="3">
    <source>
        <dbReference type="ARBA" id="ARBA00022481"/>
    </source>
</evidence>
<dbReference type="SUPFAM" id="SSF58038">
    <property type="entry name" value="SNARE fusion complex"/>
    <property type="match status" value="1"/>
</dbReference>
<evidence type="ECO:0000256" key="9">
    <source>
        <dbReference type="ARBA" id="ARBA00025701"/>
    </source>
</evidence>
<evidence type="ECO:0000313" key="16">
    <source>
        <dbReference type="RefSeq" id="XP_052119941.1"/>
    </source>
</evidence>
<dbReference type="GO" id="GO:0005484">
    <property type="term" value="F:SNAP receptor activity"/>
    <property type="evidence" value="ECO:0007669"/>
    <property type="project" value="TreeGrafter"/>
</dbReference>
<dbReference type="CDD" id="cd14824">
    <property type="entry name" value="Longin"/>
    <property type="match status" value="1"/>
</dbReference>
<keyword evidence="13" id="KW-1185">Reference proteome</keyword>
<evidence type="ECO:0000256" key="2">
    <source>
        <dbReference type="ARBA" id="ARBA00008025"/>
    </source>
</evidence>
<keyword evidence="3" id="KW-0488">Methylation</keyword>
<protein>
    <submittedName>
        <fullName evidence="14 15">Synaptobrevin homolog YKT6</fullName>
    </submittedName>
</protein>
<evidence type="ECO:0000256" key="8">
    <source>
        <dbReference type="ARBA" id="ARBA00025256"/>
    </source>
</evidence>
<keyword evidence="4" id="KW-0472">Membrane</keyword>
<evidence type="ECO:0000256" key="4">
    <source>
        <dbReference type="ARBA" id="ARBA00023136"/>
    </source>
</evidence>
<dbReference type="AlphaFoldDB" id="A0A6J1T5U9"/>
<evidence type="ECO:0000256" key="7">
    <source>
        <dbReference type="ARBA" id="ARBA00023289"/>
    </source>
</evidence>
<organism evidence="13 14">
    <name type="scientific">Frankliniella occidentalis</name>
    <name type="common">Western flower thrips</name>
    <name type="synonym">Euthrips occidentalis</name>
    <dbReference type="NCBI Taxonomy" id="133901"/>
    <lineage>
        <taxon>Eukaryota</taxon>
        <taxon>Metazoa</taxon>
        <taxon>Ecdysozoa</taxon>
        <taxon>Arthropoda</taxon>
        <taxon>Hexapoda</taxon>
        <taxon>Insecta</taxon>
        <taxon>Pterygota</taxon>
        <taxon>Neoptera</taxon>
        <taxon>Paraneoptera</taxon>
        <taxon>Thysanoptera</taxon>
        <taxon>Terebrantia</taxon>
        <taxon>Thripoidea</taxon>
        <taxon>Thripidae</taxon>
        <taxon>Frankliniella</taxon>
    </lineage>
</organism>
<sequence>MVKLYAMNILYKNPNSALWLKAAYDLQTFSFFQRGSVQEFMAFVSKTIVERTQTAARQSVKEGEYMCHVYVRGDNLAGVIISDHEYPQRVSHTLITKVLDEFAQKYPPSTWPTATEASISFNQINTYLAKYQNPREADAMTKIQEELDETKIILHNTIEAVLERGEKLDDLVAKSEGLSIQSKAFYKTARKTNSCCNFG</sequence>
<dbReference type="Proteomes" id="UP000504606">
    <property type="component" value="Unplaced"/>
</dbReference>
<dbReference type="PANTHER" id="PTHR45806">
    <property type="entry name" value="SYNAPTOBREVIN HOMOLOG YKT6"/>
    <property type="match status" value="1"/>
</dbReference>
<comment type="function">
    <text evidence="8">Vesicular soluble NSF attachment protein receptor (v-SNARE) mediating vesicle docking and fusion to a specific acceptor cellular compartment. Functions in endoplasmic reticulum to Golgi transport; as part of a SNARE complex composed of GOSR1, GOSR2 and STX5. Functions in early/recycling endosome to TGN transport; as part of a SNARE complex composed of BET1L, GOSR1 and STX5. Has a S-palmitoyl transferase activity.</text>
</comment>
<dbReference type="CDD" id="cd15867">
    <property type="entry name" value="R-SNARE_YKT6"/>
    <property type="match status" value="1"/>
</dbReference>
<dbReference type="RefSeq" id="XP_052119940.1">
    <property type="nucleotide sequence ID" value="XM_052263980.1"/>
</dbReference>
<evidence type="ECO:0000313" key="15">
    <source>
        <dbReference type="RefSeq" id="XP_052119940.1"/>
    </source>
</evidence>
<evidence type="ECO:0000256" key="5">
    <source>
        <dbReference type="ARBA" id="ARBA00023139"/>
    </source>
</evidence>
<evidence type="ECO:0000259" key="12">
    <source>
        <dbReference type="PROSITE" id="PS50892"/>
    </source>
</evidence>
<dbReference type="Gene3D" id="3.30.450.50">
    <property type="entry name" value="Longin domain"/>
    <property type="match status" value="1"/>
</dbReference>
<dbReference type="GO" id="GO:0006888">
    <property type="term" value="P:endoplasmic reticulum to Golgi vesicle-mediated transport"/>
    <property type="evidence" value="ECO:0007669"/>
    <property type="project" value="TreeGrafter"/>
</dbReference>
<evidence type="ECO:0000313" key="17">
    <source>
        <dbReference type="RefSeq" id="XP_052119942.1"/>
    </source>
</evidence>
<dbReference type="KEGG" id="foc:113211754"/>
<gene>
    <name evidence="14 15 16 17" type="primary">LOC113211754</name>
</gene>
<proteinExistence type="inferred from homology"/>
<dbReference type="InterPro" id="IPR010908">
    <property type="entry name" value="Longin_dom"/>
</dbReference>
<dbReference type="RefSeq" id="XP_052119942.1">
    <property type="nucleotide sequence ID" value="XM_052263982.1"/>
</dbReference>
<evidence type="ECO:0000256" key="10">
    <source>
        <dbReference type="PROSITE-ProRule" id="PRU00290"/>
    </source>
</evidence>
<dbReference type="SUPFAM" id="SSF64356">
    <property type="entry name" value="SNARE-like"/>
    <property type="match status" value="1"/>
</dbReference>
<dbReference type="RefSeq" id="XP_052119941.1">
    <property type="nucleotide sequence ID" value="XM_052263981.1"/>
</dbReference>
<dbReference type="GO" id="GO:0000139">
    <property type="term" value="C:Golgi membrane"/>
    <property type="evidence" value="ECO:0007669"/>
    <property type="project" value="UniProtKB-SubCell"/>
</dbReference>
<dbReference type="FunFam" id="1.20.5.110:FF:000020">
    <property type="entry name" value="synaptobrevin homolog YKT6"/>
    <property type="match status" value="1"/>
</dbReference>
<dbReference type="PROSITE" id="PS50892">
    <property type="entry name" value="V_SNARE"/>
    <property type="match status" value="1"/>
</dbReference>
<evidence type="ECO:0000313" key="14">
    <source>
        <dbReference type="RefSeq" id="XP_026286016.1"/>
    </source>
</evidence>
<evidence type="ECO:0000259" key="11">
    <source>
        <dbReference type="PROSITE" id="PS50859"/>
    </source>
</evidence>
<comment type="subcellular location">
    <subcellularLocation>
        <location evidence="9">Cytoplasmic vesicle membrane</location>
        <topology evidence="9">Lipid-anchor</topology>
        <orientation evidence="9">Cytoplasmic side</orientation>
    </subcellularLocation>
    <subcellularLocation>
        <location evidence="1">Golgi apparatus membrane</location>
        <topology evidence="1">Lipid-anchor</topology>
        <orientation evidence="1">Cytoplasmic side</orientation>
    </subcellularLocation>
</comment>